<dbReference type="InterPro" id="IPR020449">
    <property type="entry name" value="Tscrpt_reg_AraC-type_HTH"/>
</dbReference>
<dbReference type="RefSeq" id="WP_249319900.1">
    <property type="nucleotide sequence ID" value="NZ_JACRSN010000014.1"/>
</dbReference>
<evidence type="ECO:0000313" key="6">
    <source>
        <dbReference type="Proteomes" id="UP000651482"/>
    </source>
</evidence>
<evidence type="ECO:0000313" key="5">
    <source>
        <dbReference type="EMBL" id="MBC8534263.1"/>
    </source>
</evidence>
<dbReference type="SUPFAM" id="SSF51215">
    <property type="entry name" value="Regulatory protein AraC"/>
    <property type="match status" value="1"/>
</dbReference>
<evidence type="ECO:0000256" key="3">
    <source>
        <dbReference type="ARBA" id="ARBA00023163"/>
    </source>
</evidence>
<dbReference type="Pfam" id="PF02311">
    <property type="entry name" value="AraC_binding"/>
    <property type="match status" value="1"/>
</dbReference>
<dbReference type="AlphaFoldDB" id="A0A926D9F5"/>
<organism evidence="5 6">
    <name type="scientific">Yeguia hominis</name>
    <dbReference type="NCBI Taxonomy" id="2763662"/>
    <lineage>
        <taxon>Bacteria</taxon>
        <taxon>Bacillati</taxon>
        <taxon>Bacillota</taxon>
        <taxon>Clostridia</taxon>
        <taxon>Eubacteriales</taxon>
        <taxon>Yeguiaceae</taxon>
        <taxon>Yeguia</taxon>
    </lineage>
</organism>
<proteinExistence type="predicted"/>
<accession>A0A926D9F5</accession>
<dbReference type="Gene3D" id="1.10.10.60">
    <property type="entry name" value="Homeodomain-like"/>
    <property type="match status" value="2"/>
</dbReference>
<dbReference type="PANTHER" id="PTHR43280">
    <property type="entry name" value="ARAC-FAMILY TRANSCRIPTIONAL REGULATOR"/>
    <property type="match status" value="1"/>
</dbReference>
<dbReference type="PANTHER" id="PTHR43280:SF28">
    <property type="entry name" value="HTH-TYPE TRANSCRIPTIONAL ACTIVATOR RHAS"/>
    <property type="match status" value="1"/>
</dbReference>
<dbReference type="PRINTS" id="PR00032">
    <property type="entry name" value="HTHARAC"/>
</dbReference>
<keyword evidence="6" id="KW-1185">Reference proteome</keyword>
<reference evidence="5" key="1">
    <citation type="submission" date="2020-08" db="EMBL/GenBank/DDBJ databases">
        <title>Genome public.</title>
        <authorList>
            <person name="Liu C."/>
            <person name="Sun Q."/>
        </authorList>
    </citation>
    <scope>NUCLEOTIDE SEQUENCE</scope>
    <source>
        <strain evidence="5">NSJ-40</strain>
    </source>
</reference>
<dbReference type="GO" id="GO:0003700">
    <property type="term" value="F:DNA-binding transcription factor activity"/>
    <property type="evidence" value="ECO:0007669"/>
    <property type="project" value="InterPro"/>
</dbReference>
<protein>
    <submittedName>
        <fullName evidence="5">Helix-turn-helix transcriptional regulator</fullName>
    </submittedName>
</protein>
<dbReference type="Proteomes" id="UP000651482">
    <property type="component" value="Unassembled WGS sequence"/>
</dbReference>
<dbReference type="GO" id="GO:0043565">
    <property type="term" value="F:sequence-specific DNA binding"/>
    <property type="evidence" value="ECO:0007669"/>
    <property type="project" value="InterPro"/>
</dbReference>
<name>A0A926D9F5_9FIRM</name>
<dbReference type="Gene3D" id="2.60.120.10">
    <property type="entry name" value="Jelly Rolls"/>
    <property type="match status" value="1"/>
</dbReference>
<feature type="domain" description="HTH araC/xylS-type" evidence="4">
    <location>
        <begin position="175"/>
        <end position="273"/>
    </location>
</feature>
<dbReference type="InterPro" id="IPR009057">
    <property type="entry name" value="Homeodomain-like_sf"/>
</dbReference>
<evidence type="ECO:0000256" key="1">
    <source>
        <dbReference type="ARBA" id="ARBA00023015"/>
    </source>
</evidence>
<dbReference type="CDD" id="cd02208">
    <property type="entry name" value="cupin_RmlC-like"/>
    <property type="match status" value="1"/>
</dbReference>
<dbReference type="EMBL" id="JACRSN010000014">
    <property type="protein sequence ID" value="MBC8534263.1"/>
    <property type="molecule type" value="Genomic_DNA"/>
</dbReference>
<keyword evidence="1" id="KW-0805">Transcription regulation</keyword>
<dbReference type="InterPro" id="IPR018060">
    <property type="entry name" value="HTH_AraC"/>
</dbReference>
<dbReference type="SUPFAM" id="SSF46689">
    <property type="entry name" value="Homeodomain-like"/>
    <property type="match status" value="2"/>
</dbReference>
<evidence type="ECO:0000256" key="2">
    <source>
        <dbReference type="ARBA" id="ARBA00023125"/>
    </source>
</evidence>
<dbReference type="InterPro" id="IPR003313">
    <property type="entry name" value="AraC-bd"/>
</dbReference>
<dbReference type="PROSITE" id="PS01124">
    <property type="entry name" value="HTH_ARAC_FAMILY_2"/>
    <property type="match status" value="1"/>
</dbReference>
<comment type="caution">
    <text evidence="5">The sequence shown here is derived from an EMBL/GenBank/DDBJ whole genome shotgun (WGS) entry which is preliminary data.</text>
</comment>
<dbReference type="Pfam" id="PF12833">
    <property type="entry name" value="HTH_18"/>
    <property type="match status" value="1"/>
</dbReference>
<sequence length="315" mass="36327">MKAFWENRTYGGNLRVWVGCYENLRFLSHYHREIEMIYVREGTATLGIQNRIFSCQRGDLVICRSGCMHYSPPQQTDCVLDFLLFDPEILQEYRPILNRPLPPVLRAQQLADAGMDRRCTSLYETVNREILKKAPGYEAVVSGAILQFMAYCGRYFPIPENDEAKPEETQSPKIGRLLDYINAHYAESLTLPMAAKIMGYEPSYCSKVFKKLTGVGFSRYLNSVRIEHAIRYLREPEQTVTEIALRCGFNNIRNFNRTFRELTGVPPTRFSAMNHPLFGTGNRYPAPNITSAIVTYRREIAGEEYLHRYTAGCRK</sequence>
<dbReference type="SMART" id="SM00342">
    <property type="entry name" value="HTH_ARAC"/>
    <property type="match status" value="1"/>
</dbReference>
<evidence type="ECO:0000259" key="4">
    <source>
        <dbReference type="PROSITE" id="PS01124"/>
    </source>
</evidence>
<dbReference type="PROSITE" id="PS00041">
    <property type="entry name" value="HTH_ARAC_FAMILY_1"/>
    <property type="match status" value="1"/>
</dbReference>
<keyword evidence="3" id="KW-0804">Transcription</keyword>
<keyword evidence="2" id="KW-0238">DNA-binding</keyword>
<gene>
    <name evidence="5" type="ORF">IAG03_09735</name>
</gene>
<dbReference type="InterPro" id="IPR014710">
    <property type="entry name" value="RmlC-like_jellyroll"/>
</dbReference>
<dbReference type="InterPro" id="IPR018062">
    <property type="entry name" value="HTH_AraC-typ_CS"/>
</dbReference>
<dbReference type="InterPro" id="IPR037923">
    <property type="entry name" value="HTH-like"/>
</dbReference>